<name>A0A4P2VSD4_FLUSA</name>
<organism evidence="2 3">
    <name type="scientific">Fluviispira sanaruensis</name>
    <dbReference type="NCBI Taxonomy" id="2493639"/>
    <lineage>
        <taxon>Bacteria</taxon>
        <taxon>Pseudomonadati</taxon>
        <taxon>Bdellovibrionota</taxon>
        <taxon>Oligoflexia</taxon>
        <taxon>Silvanigrellales</taxon>
        <taxon>Silvanigrellaceae</taxon>
        <taxon>Fluviispira</taxon>
    </lineage>
</organism>
<protein>
    <submittedName>
        <fullName evidence="2">DUF4360 domain-containing protein</fullName>
    </submittedName>
</protein>
<keyword evidence="1" id="KW-0732">Signal</keyword>
<dbReference type="RefSeq" id="WP_172603746.1">
    <property type="nucleotide sequence ID" value="NZ_AP019368.1"/>
</dbReference>
<evidence type="ECO:0000313" key="3">
    <source>
        <dbReference type="Proteomes" id="UP000291236"/>
    </source>
</evidence>
<gene>
    <name evidence="2" type="ORF">JCM31447_06250</name>
</gene>
<feature type="signal peptide" evidence="1">
    <location>
        <begin position="1"/>
        <end position="22"/>
    </location>
</feature>
<dbReference type="Pfam" id="PF14273">
    <property type="entry name" value="DUF4360"/>
    <property type="match status" value="1"/>
</dbReference>
<sequence length="212" mass="22962">MKFLRKFIIGVFGISFAMNASADLPPYVTIPPSVNGQANPSYGGTGCPAGTARAAVSPDLGSFTMIFDEYVVEALGSNSTSRKNCQILVNFDFPQGWSYSLVRLDYRGFYSLSAGATAKQQSLYYFQGSLQQGRLFTMFTGPAQGDYTISDTLGINDLVWSPCGEKRALNINSSLLAQVSSNNPSGFAQLTTDSIDGTVKTTYALKWKKCEQ</sequence>
<evidence type="ECO:0000313" key="2">
    <source>
        <dbReference type="EMBL" id="BBH52185.1"/>
    </source>
</evidence>
<dbReference type="KEGG" id="sbf:JCM31447_06250"/>
<dbReference type="Proteomes" id="UP000291236">
    <property type="component" value="Chromosome"/>
</dbReference>
<reference evidence="2 3" key="1">
    <citation type="submission" date="2018-12" db="EMBL/GenBank/DDBJ databases">
        <title>Rubrispira sanarue gen. nov., sp., nov., a member of the order Silvanigrellales, isolated from a brackish lake in Hamamatsu Japan.</title>
        <authorList>
            <person name="Maejima Y."/>
            <person name="Iino T."/>
            <person name="Muraguchi Y."/>
            <person name="Fukuda K."/>
            <person name="Nojiri H."/>
            <person name="Ohkuma M."/>
            <person name="Moriuchi R."/>
            <person name="Dohra H."/>
            <person name="Kimbara K."/>
            <person name="Shintani M."/>
        </authorList>
    </citation>
    <scope>NUCLEOTIDE SEQUENCE [LARGE SCALE GENOMIC DNA]</scope>
    <source>
        <strain evidence="2 3">RF1110005</strain>
    </source>
</reference>
<dbReference type="AlphaFoldDB" id="A0A4P2VSD4"/>
<keyword evidence="3" id="KW-1185">Reference proteome</keyword>
<proteinExistence type="predicted"/>
<accession>A0A4P2VSD4</accession>
<feature type="chain" id="PRO_5021018440" evidence="1">
    <location>
        <begin position="23"/>
        <end position="212"/>
    </location>
</feature>
<dbReference type="EMBL" id="AP019368">
    <property type="protein sequence ID" value="BBH52185.1"/>
    <property type="molecule type" value="Genomic_DNA"/>
</dbReference>
<dbReference type="PANTHER" id="PTHR38847:SF1">
    <property type="entry name" value="PSEUDOURIDINE SYNTHASE RSUA_RLUA-LIKE DOMAIN-CONTAINING PROTEIN"/>
    <property type="match status" value="1"/>
</dbReference>
<evidence type="ECO:0000256" key="1">
    <source>
        <dbReference type="SAM" id="SignalP"/>
    </source>
</evidence>
<dbReference type="InterPro" id="IPR025649">
    <property type="entry name" value="DUF4360"/>
</dbReference>
<dbReference type="PANTHER" id="PTHR38847">
    <property type="match status" value="1"/>
</dbReference>